<dbReference type="InterPro" id="IPR050387">
    <property type="entry name" value="Hedgehog_Signaling"/>
</dbReference>
<keyword evidence="2" id="KW-0547">Nucleotide-binding</keyword>
<dbReference type="PANTHER" id="PTHR11889:SF31">
    <property type="entry name" value="PROTEIN HEDGEHOG"/>
    <property type="match status" value="1"/>
</dbReference>
<dbReference type="SUPFAM" id="SSF51294">
    <property type="entry name" value="Hedgehog/intein (Hint) domain"/>
    <property type="match status" value="1"/>
</dbReference>
<feature type="domain" description="MACPF" evidence="3">
    <location>
        <begin position="366"/>
        <end position="710"/>
    </location>
</feature>
<dbReference type="EMBL" id="CAJPWZ010000233">
    <property type="protein sequence ID" value="CAG2188425.1"/>
    <property type="molecule type" value="Genomic_DNA"/>
</dbReference>
<dbReference type="SUPFAM" id="SSF52540">
    <property type="entry name" value="P-loop containing nucleoside triphosphate hydrolases"/>
    <property type="match status" value="1"/>
</dbReference>
<dbReference type="Gene3D" id="3.40.50.300">
    <property type="entry name" value="P-loop containing nucleotide triphosphate hydrolases"/>
    <property type="match status" value="1"/>
</dbReference>
<dbReference type="PROSITE" id="PS50817">
    <property type="entry name" value="INTEIN_N_TER"/>
    <property type="match status" value="1"/>
</dbReference>
<dbReference type="PROSITE" id="PS51412">
    <property type="entry name" value="MACPF_2"/>
    <property type="match status" value="1"/>
</dbReference>
<dbReference type="GO" id="GO:0001708">
    <property type="term" value="P:cell fate specification"/>
    <property type="evidence" value="ECO:0007669"/>
    <property type="project" value="TreeGrafter"/>
</dbReference>
<evidence type="ECO:0000259" key="3">
    <source>
        <dbReference type="PROSITE" id="PS51412"/>
    </source>
</evidence>
<comment type="similarity">
    <text evidence="1">Belongs to the TRAFAC class TrmE-Era-EngA-EngB-Septin-like GTPase superfamily. AIG1/Toc34/Toc159-like paraseptin GTPase family. IAN subfamily.</text>
</comment>
<dbReference type="OrthoDB" id="6056605at2759"/>
<dbReference type="GO" id="GO:0005113">
    <property type="term" value="F:patched binding"/>
    <property type="evidence" value="ECO:0007669"/>
    <property type="project" value="TreeGrafter"/>
</dbReference>
<dbReference type="InterPro" id="IPR006141">
    <property type="entry name" value="Intein_N"/>
</dbReference>
<dbReference type="Pfam" id="PF04548">
    <property type="entry name" value="AIG1"/>
    <property type="match status" value="1"/>
</dbReference>
<dbReference type="InterPro" id="IPR027417">
    <property type="entry name" value="P-loop_NTPase"/>
</dbReference>
<dbReference type="GO" id="GO:0005615">
    <property type="term" value="C:extracellular space"/>
    <property type="evidence" value="ECO:0007669"/>
    <property type="project" value="TreeGrafter"/>
</dbReference>
<dbReference type="InterPro" id="IPR001767">
    <property type="entry name" value="Hedgehog_Hint"/>
</dbReference>
<dbReference type="GO" id="GO:0016539">
    <property type="term" value="P:intein-mediated protein splicing"/>
    <property type="evidence" value="ECO:0007669"/>
    <property type="project" value="InterPro"/>
</dbReference>
<dbReference type="InterPro" id="IPR020864">
    <property type="entry name" value="MACPF"/>
</dbReference>
<evidence type="ECO:0000313" key="5">
    <source>
        <dbReference type="Proteomes" id="UP000683360"/>
    </source>
</evidence>
<evidence type="ECO:0000313" key="4">
    <source>
        <dbReference type="EMBL" id="CAG2188425.1"/>
    </source>
</evidence>
<organism evidence="4 5">
    <name type="scientific">Mytilus edulis</name>
    <name type="common">Blue mussel</name>
    <dbReference type="NCBI Taxonomy" id="6550"/>
    <lineage>
        <taxon>Eukaryota</taxon>
        <taxon>Metazoa</taxon>
        <taxon>Spiralia</taxon>
        <taxon>Lophotrochozoa</taxon>
        <taxon>Mollusca</taxon>
        <taxon>Bivalvia</taxon>
        <taxon>Autobranchia</taxon>
        <taxon>Pteriomorphia</taxon>
        <taxon>Mytilida</taxon>
        <taxon>Mytiloidea</taxon>
        <taxon>Mytilidae</taxon>
        <taxon>Mytilinae</taxon>
        <taxon>Mytilus</taxon>
    </lineage>
</organism>
<dbReference type="PANTHER" id="PTHR11889">
    <property type="entry name" value="HEDGEHOG"/>
    <property type="match status" value="1"/>
</dbReference>
<keyword evidence="5" id="KW-1185">Reference proteome</keyword>
<dbReference type="SMART" id="SM00306">
    <property type="entry name" value="HintN"/>
    <property type="match status" value="1"/>
</dbReference>
<dbReference type="Pfam" id="PF01823">
    <property type="entry name" value="MACPF"/>
    <property type="match status" value="1"/>
</dbReference>
<dbReference type="CDD" id="cd00081">
    <property type="entry name" value="Hint"/>
    <property type="match status" value="1"/>
</dbReference>
<dbReference type="InterPro" id="IPR036844">
    <property type="entry name" value="Hint_dom_sf"/>
</dbReference>
<name>A0A8S3PWT3_MYTED</name>
<protein>
    <submittedName>
        <fullName evidence="4">DHH</fullName>
    </submittedName>
</protein>
<dbReference type="Proteomes" id="UP000683360">
    <property type="component" value="Unassembled WGS sequence"/>
</dbReference>
<gene>
    <name evidence="4" type="ORF">MEDL_3849</name>
</gene>
<dbReference type="Gene3D" id="2.170.16.10">
    <property type="entry name" value="Hedgehog/Intein (Hint) domain"/>
    <property type="match status" value="1"/>
</dbReference>
<dbReference type="AlphaFoldDB" id="A0A8S3PWT3"/>
<dbReference type="InterPro" id="IPR006703">
    <property type="entry name" value="G_AIG1"/>
</dbReference>
<dbReference type="GO" id="GO:0005525">
    <property type="term" value="F:GTP binding"/>
    <property type="evidence" value="ECO:0007669"/>
    <property type="project" value="InterPro"/>
</dbReference>
<proteinExistence type="inferred from homology"/>
<dbReference type="GO" id="GO:0007224">
    <property type="term" value="P:smoothened signaling pathway"/>
    <property type="evidence" value="ECO:0007669"/>
    <property type="project" value="TreeGrafter"/>
</dbReference>
<dbReference type="InterPro" id="IPR003587">
    <property type="entry name" value="Hint_dom_N"/>
</dbReference>
<dbReference type="GO" id="GO:0010468">
    <property type="term" value="P:regulation of gene expression"/>
    <property type="evidence" value="ECO:0007669"/>
    <property type="project" value="TreeGrafter"/>
</dbReference>
<dbReference type="GO" id="GO:0005509">
    <property type="term" value="F:calcium ion binding"/>
    <property type="evidence" value="ECO:0007669"/>
    <property type="project" value="TreeGrafter"/>
</dbReference>
<comment type="caution">
    <text evidence="4">The sequence shown here is derived from an EMBL/GenBank/DDBJ whole genome shotgun (WGS) entry which is preliminary data.</text>
</comment>
<evidence type="ECO:0000256" key="2">
    <source>
        <dbReference type="ARBA" id="ARBA00022741"/>
    </source>
</evidence>
<dbReference type="Pfam" id="PF01079">
    <property type="entry name" value="Hint"/>
    <property type="match status" value="1"/>
</dbReference>
<reference evidence="4" key="1">
    <citation type="submission" date="2021-03" db="EMBL/GenBank/DDBJ databases">
        <authorList>
            <person name="Bekaert M."/>
        </authorList>
    </citation>
    <scope>NUCLEOTIDE SEQUENCE</scope>
</reference>
<sequence length="924" mass="104432">MEQKKKDEWMSLPVNEKQLHDLFLRGKRHPAMKMADIAMKMKRSPNQVFILLVGLSGAGKSSTVNYLFETNVAETSELRSETRSTIEYTVQMKSTEWRIPDLQLSIIDTPGFCDTDGLEQDAKNIMSIKYFLESHPHIRKSYPNLVMIVLNIQDNRIEGESSNFAKMLKGISNVNAIDNRNPNVVVVLTHATSIARNPKRWEEKVEQKKAQVQAIVQIHLGINPEIVVQENMPEDNDLEPDGDWYLLPNGEKQPKILFQACKRILNRAKDEIGHEAIAVCFRKGLDKSVMTGQIVPASAVKPEHTQAMHTILLQSVVMVSKSEVGSMLENYKKQKNVKTLDNGILILQVRFRDLGISRTDDLQNMSMNNLMAKMYPIRITKEMQKILEEVFGLSYEQSAGFDYHVGKGYNIFKDSATQFSPLVMQENDKIQYGLPANVKLKECASFEIKCESIKDTNDYVSQRLRELHVDTEGGVNFGSFNLQLRSGYNESSVSSNSATQTLDKSSFSVEHRIQQVEIRQPYITTDNFKADVIALPADYDLKDESNLSKWKAFFDKWGMYVVTGAYIGGSLTGQVKVVKEQSAHSTFEDAQTALAIKMSFLQNDAALDFSKEDEQSTIKKDISTIHSLSLNWSGGNRKTYKTSLENIDRNDWIAWVESLEYSPVPLWSSLDLLPLYHLVTEVNQEKVQMAMNLALKGQFIFTQPTVDNRNTVGTSNSTGGGCFHEDSLVMLHNRKLKRMKELLVGDKILTMDNNGTLVQDEVIAWIHQVKTGHYIFLQIVHDLGMITLTPEHIIFVGKSRNPQHASNLRPGDELSFFTSHDDRQTVTMAIVSSIRKVEGRGIYAPLTYSGHLLVDKVDVSCYCILNPLQAAGREIISSHTLAHAGFFPLRLAFKFGLNVNNSQWDDESGIHGYARWLMKVILGK</sequence>
<evidence type="ECO:0000256" key="1">
    <source>
        <dbReference type="ARBA" id="ARBA00008535"/>
    </source>
</evidence>
<dbReference type="GO" id="GO:0016540">
    <property type="term" value="P:protein autoprocessing"/>
    <property type="evidence" value="ECO:0007669"/>
    <property type="project" value="InterPro"/>
</dbReference>
<accession>A0A8S3PWT3</accession>